<dbReference type="OrthoDB" id="681811at2759"/>
<reference evidence="2 3" key="1">
    <citation type="journal article" date="2009" name="Nature">
        <title>The Sorghum bicolor genome and the diversification of grasses.</title>
        <authorList>
            <person name="Paterson A.H."/>
            <person name="Bowers J.E."/>
            <person name="Bruggmann R."/>
            <person name="Dubchak I."/>
            <person name="Grimwood J."/>
            <person name="Gundlach H."/>
            <person name="Haberer G."/>
            <person name="Hellsten U."/>
            <person name="Mitros T."/>
            <person name="Poliakov A."/>
            <person name="Schmutz J."/>
            <person name="Spannagl M."/>
            <person name="Tang H."/>
            <person name="Wang X."/>
            <person name="Wicker T."/>
            <person name="Bharti A.K."/>
            <person name="Chapman J."/>
            <person name="Feltus F.A."/>
            <person name="Gowik U."/>
            <person name="Grigoriev I.V."/>
            <person name="Lyons E."/>
            <person name="Maher C.A."/>
            <person name="Martis M."/>
            <person name="Narechania A."/>
            <person name="Otillar R.P."/>
            <person name="Penning B.W."/>
            <person name="Salamov A.A."/>
            <person name="Wang Y."/>
            <person name="Zhang L."/>
            <person name="Carpita N.C."/>
            <person name="Freeling M."/>
            <person name="Gingle A.R."/>
            <person name="Hash C.T."/>
            <person name="Keller B."/>
            <person name="Klein P."/>
            <person name="Kresovich S."/>
            <person name="McCann M.C."/>
            <person name="Ming R."/>
            <person name="Peterson D.G."/>
            <person name="Mehboob-ur-Rahman"/>
            <person name="Ware D."/>
            <person name="Westhoff P."/>
            <person name="Mayer K.F."/>
            <person name="Messing J."/>
            <person name="Rokhsar D.S."/>
        </authorList>
    </citation>
    <scope>NUCLEOTIDE SEQUENCE [LARGE SCALE GENOMIC DNA]</scope>
    <source>
        <strain evidence="3">cv. BTx623</strain>
    </source>
</reference>
<dbReference type="Proteomes" id="UP000000768">
    <property type="component" value="Chromosome 4"/>
</dbReference>
<name>A0A194YMQ0_SORBI</name>
<sequence>MMTTTVQKRTMSSLLRRALEAALPPPTKKSTGSRALVDVVADRLFKALPRPHDATLTLTKTEAEREDFVRDRRSRYFNPYEQLFVFRRVATQPWDEAWRKNPLVLHDVDLVHAFHFPPYVEAEPHDQVENVTKILTNHPGPVDCLRVDASIFPPPELLGQWMDMLSLKGVRELVMLDVYSPSSSVAAPLEFPLTRLRSPALSTLSLGFVTVRFGTCFGFSELKKIFLVCCQCSARDLSESVEKLEKLTSLLICGTDLGDGGAGAGAREGNLEIVSESLTRLELIECKACALTIRHAPSVELLSAGVSSSQMKNPRVRWPRMERATTPVRIKLIQAESLEVIEGLMLSEQRVSFPGGQLFKVHTLKATLKMQVLQQWKHLFDVVAHLPVLRSLELTRDDDFCADEEVELPMPACFGDSLRHLRLNGYRASGA</sequence>
<dbReference type="SUPFAM" id="SSF52047">
    <property type="entry name" value="RNI-like"/>
    <property type="match status" value="1"/>
</dbReference>
<keyword evidence="3" id="KW-1185">Reference proteome</keyword>
<dbReference type="AlphaFoldDB" id="A0A194YMQ0"/>
<dbReference type="EMBL" id="CM000763">
    <property type="protein sequence ID" value="KXG29494.1"/>
    <property type="molecule type" value="Genomic_DNA"/>
</dbReference>
<feature type="domain" description="F-box/LRR-repeat protein 15/At3g58940/PEG3-like LRR" evidence="1">
    <location>
        <begin position="159"/>
        <end position="349"/>
    </location>
</feature>
<dbReference type="Gramene" id="KXG29494">
    <property type="protein sequence ID" value="KXG29494"/>
    <property type="gene ID" value="SORBI_3004G043500"/>
</dbReference>
<gene>
    <name evidence="2" type="ORF">SORBI_3004G043500</name>
</gene>
<dbReference type="InParanoid" id="A0A194YMQ0"/>
<dbReference type="InterPro" id="IPR055411">
    <property type="entry name" value="LRR_FXL15/At3g58940/PEG3-like"/>
</dbReference>
<organism evidence="2 3">
    <name type="scientific">Sorghum bicolor</name>
    <name type="common">Sorghum</name>
    <name type="synonym">Sorghum vulgare</name>
    <dbReference type="NCBI Taxonomy" id="4558"/>
    <lineage>
        <taxon>Eukaryota</taxon>
        <taxon>Viridiplantae</taxon>
        <taxon>Streptophyta</taxon>
        <taxon>Embryophyta</taxon>
        <taxon>Tracheophyta</taxon>
        <taxon>Spermatophyta</taxon>
        <taxon>Magnoliopsida</taxon>
        <taxon>Liliopsida</taxon>
        <taxon>Poales</taxon>
        <taxon>Poaceae</taxon>
        <taxon>PACMAD clade</taxon>
        <taxon>Panicoideae</taxon>
        <taxon>Andropogonodae</taxon>
        <taxon>Andropogoneae</taxon>
        <taxon>Sorghinae</taxon>
        <taxon>Sorghum</taxon>
    </lineage>
</organism>
<evidence type="ECO:0000313" key="2">
    <source>
        <dbReference type="EMBL" id="KXG29494.1"/>
    </source>
</evidence>
<dbReference type="OMA" id="VPHHASI"/>
<evidence type="ECO:0000313" key="3">
    <source>
        <dbReference type="Proteomes" id="UP000000768"/>
    </source>
</evidence>
<dbReference type="FunCoup" id="A0A194YMQ0">
    <property type="interactions" value="348"/>
</dbReference>
<proteinExistence type="predicted"/>
<accession>A0A194YMQ0</accession>
<evidence type="ECO:0000259" key="1">
    <source>
        <dbReference type="Pfam" id="PF24758"/>
    </source>
</evidence>
<reference evidence="3" key="2">
    <citation type="journal article" date="2018" name="Plant J.">
        <title>The Sorghum bicolor reference genome: improved assembly, gene annotations, a transcriptome atlas, and signatures of genome organization.</title>
        <authorList>
            <person name="McCormick R.F."/>
            <person name="Truong S.K."/>
            <person name="Sreedasyam A."/>
            <person name="Jenkins J."/>
            <person name="Shu S."/>
            <person name="Sims D."/>
            <person name="Kennedy M."/>
            <person name="Amirebrahimi M."/>
            <person name="Weers B.D."/>
            <person name="McKinley B."/>
            <person name="Mattison A."/>
            <person name="Morishige D.T."/>
            <person name="Grimwood J."/>
            <person name="Schmutz J."/>
            <person name="Mullet J.E."/>
        </authorList>
    </citation>
    <scope>NUCLEOTIDE SEQUENCE [LARGE SCALE GENOMIC DNA]</scope>
    <source>
        <strain evidence="3">cv. BTx623</strain>
    </source>
</reference>
<protein>
    <recommendedName>
        <fullName evidence="1">F-box/LRR-repeat protein 15/At3g58940/PEG3-like LRR domain-containing protein</fullName>
    </recommendedName>
</protein>
<dbReference type="Pfam" id="PF24758">
    <property type="entry name" value="LRR_At5g56370"/>
    <property type="match status" value="1"/>
</dbReference>
<dbReference type="eggNOG" id="ENOG502R4ED">
    <property type="taxonomic scope" value="Eukaryota"/>
</dbReference>